<name>A0A9P7SC50_9HYPO</name>
<evidence type="ECO:0000313" key="3">
    <source>
        <dbReference type="Proteomes" id="UP000706124"/>
    </source>
</evidence>
<evidence type="ECO:0000256" key="1">
    <source>
        <dbReference type="SAM" id="MobiDB-lite"/>
    </source>
</evidence>
<gene>
    <name evidence="2" type="ORF">E4U60_007956</name>
</gene>
<feature type="region of interest" description="Disordered" evidence="1">
    <location>
        <begin position="1"/>
        <end position="29"/>
    </location>
</feature>
<proteinExistence type="predicted"/>
<accession>A0A9P7SC50</accession>
<protein>
    <submittedName>
        <fullName evidence="2">Uncharacterized protein</fullName>
    </submittedName>
</protein>
<organism evidence="2 3">
    <name type="scientific">Claviceps pazoutovae</name>
    <dbReference type="NCBI Taxonomy" id="1649127"/>
    <lineage>
        <taxon>Eukaryota</taxon>
        <taxon>Fungi</taxon>
        <taxon>Dikarya</taxon>
        <taxon>Ascomycota</taxon>
        <taxon>Pezizomycotina</taxon>
        <taxon>Sordariomycetes</taxon>
        <taxon>Hypocreomycetidae</taxon>
        <taxon>Hypocreales</taxon>
        <taxon>Clavicipitaceae</taxon>
        <taxon>Claviceps</taxon>
    </lineage>
</organism>
<dbReference type="Proteomes" id="UP000706124">
    <property type="component" value="Unassembled WGS sequence"/>
</dbReference>
<dbReference type="AlphaFoldDB" id="A0A9P7SC50"/>
<comment type="caution">
    <text evidence="2">The sequence shown here is derived from an EMBL/GenBank/DDBJ whole genome shotgun (WGS) entry which is preliminary data.</text>
</comment>
<sequence>MPNEPSDLETPATSSARRTGRASPWSKEDMFKLLEGRRCRRGHRYGLPSTR</sequence>
<dbReference type="EMBL" id="SRPO01000980">
    <property type="protein sequence ID" value="KAG5927775.1"/>
    <property type="molecule type" value="Genomic_DNA"/>
</dbReference>
<evidence type="ECO:0000313" key="2">
    <source>
        <dbReference type="EMBL" id="KAG5927775.1"/>
    </source>
</evidence>
<keyword evidence="3" id="KW-1185">Reference proteome</keyword>
<reference evidence="2 3" key="1">
    <citation type="journal article" date="2020" name="bioRxiv">
        <title>Whole genome comparisons of ergot fungi reveals the divergence and evolution of species within the genus Claviceps are the result of varying mechanisms driving genome evolution and host range expansion.</title>
        <authorList>
            <person name="Wyka S.A."/>
            <person name="Mondo S.J."/>
            <person name="Liu M."/>
            <person name="Dettman J."/>
            <person name="Nalam V."/>
            <person name="Broders K.D."/>
        </authorList>
    </citation>
    <scope>NUCLEOTIDE SEQUENCE [LARGE SCALE GENOMIC DNA]</scope>
    <source>
        <strain evidence="2 3">CCC 1485</strain>
    </source>
</reference>